<evidence type="ECO:0000256" key="6">
    <source>
        <dbReference type="ARBA" id="ARBA00022833"/>
    </source>
</evidence>
<keyword evidence="10" id="KW-1185">Reference proteome</keyword>
<dbReference type="STRING" id="1389489.O159_25560"/>
<accession>U3PCK7</accession>
<dbReference type="Pfam" id="PF00596">
    <property type="entry name" value="Aldolase_II"/>
    <property type="match status" value="1"/>
</dbReference>
<dbReference type="EMBL" id="CP006734">
    <property type="protein sequence ID" value="AGW42487.1"/>
    <property type="molecule type" value="Genomic_DNA"/>
</dbReference>
<proteinExistence type="inferred from homology"/>
<dbReference type="NCBIfam" id="NF005123">
    <property type="entry name" value="PRK06557.1"/>
    <property type="match status" value="1"/>
</dbReference>
<organism evidence="9 10">
    <name type="scientific">Leifsonia xyli subsp. cynodontis DSM 46306</name>
    <dbReference type="NCBI Taxonomy" id="1389489"/>
    <lineage>
        <taxon>Bacteria</taxon>
        <taxon>Bacillati</taxon>
        <taxon>Actinomycetota</taxon>
        <taxon>Actinomycetes</taxon>
        <taxon>Micrococcales</taxon>
        <taxon>Microbacteriaceae</taxon>
        <taxon>Leifsonia</taxon>
    </lineage>
</organism>
<evidence type="ECO:0000256" key="3">
    <source>
        <dbReference type="ARBA" id="ARBA00010037"/>
    </source>
</evidence>
<evidence type="ECO:0000256" key="7">
    <source>
        <dbReference type="SAM" id="MobiDB-lite"/>
    </source>
</evidence>
<dbReference type="SMART" id="SM01007">
    <property type="entry name" value="Aldolase_II"/>
    <property type="match status" value="1"/>
</dbReference>
<dbReference type="Proteomes" id="UP000016743">
    <property type="component" value="Chromosome"/>
</dbReference>
<dbReference type="PANTHER" id="PTHR22789:SF8">
    <property type="entry name" value="L-RIBULOSE-5-PHOSPHATE 4-EPIMERASE SGBE"/>
    <property type="match status" value="1"/>
</dbReference>
<dbReference type="KEGG" id="lxy:O159_25560"/>
<dbReference type="EC" id="5.1.3.4" evidence="4"/>
<comment type="cofactor">
    <cofactor evidence="2">
        <name>Zn(2+)</name>
        <dbReference type="ChEBI" id="CHEBI:29105"/>
    </cofactor>
</comment>
<dbReference type="InterPro" id="IPR036409">
    <property type="entry name" value="Aldolase_II/adducin_N_sf"/>
</dbReference>
<dbReference type="SUPFAM" id="SSF53639">
    <property type="entry name" value="AraD/HMP-PK domain-like"/>
    <property type="match status" value="1"/>
</dbReference>
<comment type="similarity">
    <text evidence="3">Belongs to the aldolase class II family. AraD/FucA subfamily.</text>
</comment>
<evidence type="ECO:0000256" key="4">
    <source>
        <dbReference type="ARBA" id="ARBA00013186"/>
    </source>
</evidence>
<evidence type="ECO:0000313" key="9">
    <source>
        <dbReference type="EMBL" id="AGW42487.1"/>
    </source>
</evidence>
<dbReference type="Gene3D" id="3.40.225.10">
    <property type="entry name" value="Class II aldolase/adducin N-terminal domain"/>
    <property type="match status" value="1"/>
</dbReference>
<feature type="domain" description="Class II aldolase/adducin N-terminal" evidence="8">
    <location>
        <begin position="7"/>
        <end position="174"/>
    </location>
</feature>
<dbReference type="PANTHER" id="PTHR22789">
    <property type="entry name" value="FUCULOSE PHOSPHATE ALDOLASE"/>
    <property type="match status" value="1"/>
</dbReference>
<dbReference type="eggNOG" id="COG0235">
    <property type="taxonomic scope" value="Bacteria"/>
</dbReference>
<dbReference type="GO" id="GO:0016832">
    <property type="term" value="F:aldehyde-lyase activity"/>
    <property type="evidence" value="ECO:0007669"/>
    <property type="project" value="TreeGrafter"/>
</dbReference>
<dbReference type="HOGENOM" id="CLU_1076869_0_0_11"/>
<dbReference type="InterPro" id="IPR050197">
    <property type="entry name" value="Aldolase_class_II_sugar_metab"/>
</dbReference>
<dbReference type="AlphaFoldDB" id="U3PCK7"/>
<evidence type="ECO:0000256" key="2">
    <source>
        <dbReference type="ARBA" id="ARBA00001947"/>
    </source>
</evidence>
<name>U3PCK7_LEIXC</name>
<dbReference type="GO" id="GO:0046872">
    <property type="term" value="F:metal ion binding"/>
    <property type="evidence" value="ECO:0007669"/>
    <property type="project" value="UniProtKB-KW"/>
</dbReference>
<protein>
    <recommendedName>
        <fullName evidence="4">L-ribulose-5-phosphate 4-epimerase</fullName>
        <ecNumber evidence="4">5.1.3.4</ecNumber>
    </recommendedName>
</protein>
<evidence type="ECO:0000256" key="1">
    <source>
        <dbReference type="ARBA" id="ARBA00001726"/>
    </source>
</evidence>
<evidence type="ECO:0000259" key="8">
    <source>
        <dbReference type="SMART" id="SM01007"/>
    </source>
</evidence>
<evidence type="ECO:0000256" key="5">
    <source>
        <dbReference type="ARBA" id="ARBA00022723"/>
    </source>
</evidence>
<gene>
    <name evidence="9" type="ORF">O159_25560</name>
</gene>
<sequence length="258" mass="27660">MLEQLKKDVCEGNLALARAGLVAWTGGNLSARDREAGVIVIKPSAVRYDVMTPADMVVVDVEGRVVEGQHGPSSDTASHLGIYRGRDDVNSIVHTHSTYATAFAAVGREIPCCMTAIADEFGGPVPCGGYAPIGGDAIGREMLSRIGRSPAILMRQHGVFTIGASIEKALQAAVIGRRRGPHGCDRGASRASGGPAGRRDRSELPPLSHPLRHSPGEQRSERMMYDLTTNRGRTAPPHRRPWRSAGLGKRPAHGRRRQ</sequence>
<dbReference type="GO" id="GO:0019323">
    <property type="term" value="P:pentose catabolic process"/>
    <property type="evidence" value="ECO:0007669"/>
    <property type="project" value="TreeGrafter"/>
</dbReference>
<feature type="region of interest" description="Disordered" evidence="7">
    <location>
        <begin position="178"/>
        <end position="258"/>
    </location>
</feature>
<dbReference type="GO" id="GO:0005829">
    <property type="term" value="C:cytosol"/>
    <property type="evidence" value="ECO:0007669"/>
    <property type="project" value="TreeGrafter"/>
</dbReference>
<keyword evidence="6" id="KW-0862">Zinc</keyword>
<comment type="catalytic activity">
    <reaction evidence="1">
        <text>L-ribulose 5-phosphate = D-xylulose 5-phosphate</text>
        <dbReference type="Rhea" id="RHEA:22368"/>
        <dbReference type="ChEBI" id="CHEBI:57737"/>
        <dbReference type="ChEBI" id="CHEBI:58226"/>
        <dbReference type="EC" id="5.1.3.4"/>
    </reaction>
</comment>
<reference evidence="9 10" key="1">
    <citation type="journal article" date="2013" name="Genome Announc.">
        <title>Complete Genome Sequence of Leifsonia xyli subsp. cynodontis Strain DSM46306, a Gram-Positive Bacterial Pathogen of Grasses.</title>
        <authorList>
            <person name="Monteiro-Vitorello C.B."/>
            <person name="Zerillo M.M."/>
            <person name="Van Sluys M.A."/>
            <person name="Camargo L.E."/>
            <person name="Kitajima J.P."/>
        </authorList>
    </citation>
    <scope>NUCLEOTIDE SEQUENCE [LARGE SCALE GENOMIC DNA]</scope>
    <source>
        <strain evidence="9 10">DSM 46306</strain>
    </source>
</reference>
<dbReference type="PATRIC" id="fig|1389489.3.peg.2453"/>
<dbReference type="GO" id="GO:0008742">
    <property type="term" value="F:L-ribulose-phosphate 4-epimerase activity"/>
    <property type="evidence" value="ECO:0007669"/>
    <property type="project" value="UniProtKB-EC"/>
</dbReference>
<keyword evidence="5" id="KW-0479">Metal-binding</keyword>
<dbReference type="InterPro" id="IPR001303">
    <property type="entry name" value="Aldolase_II/adducin_N"/>
</dbReference>
<feature type="compositionally biased region" description="Basic and acidic residues" evidence="7">
    <location>
        <begin position="214"/>
        <end position="224"/>
    </location>
</feature>
<evidence type="ECO:0000313" key="10">
    <source>
        <dbReference type="Proteomes" id="UP000016743"/>
    </source>
</evidence>